<accession>A0A4R4YDH9</accession>
<dbReference type="Proteomes" id="UP000294947">
    <property type="component" value="Unassembled WGS sequence"/>
</dbReference>
<sequence>MTTELHAAARRLAQAFLADAGEAATTWLRITPGVTETTYPVGSAHFRLGNDFHEAQSELVDLLRSEASPFVVELAVRESGSFDLTCTADLDSATRVVLVPGFLHRGWTPGPGRSSSTEGFSDFA</sequence>
<evidence type="ECO:0000313" key="1">
    <source>
        <dbReference type="EMBL" id="TDD42735.1"/>
    </source>
</evidence>
<evidence type="ECO:0000313" key="2">
    <source>
        <dbReference type="Proteomes" id="UP000294947"/>
    </source>
</evidence>
<keyword evidence="2" id="KW-1185">Reference proteome</keyword>
<protein>
    <submittedName>
        <fullName evidence="1">Uncharacterized protein</fullName>
    </submittedName>
</protein>
<dbReference type="EMBL" id="SMKW01000045">
    <property type="protein sequence ID" value="TDD42735.1"/>
    <property type="molecule type" value="Genomic_DNA"/>
</dbReference>
<reference evidence="1 2" key="1">
    <citation type="submission" date="2019-03" db="EMBL/GenBank/DDBJ databases">
        <title>Draft genome sequences of novel Actinobacteria.</title>
        <authorList>
            <person name="Sahin N."/>
            <person name="Ay H."/>
            <person name="Saygin H."/>
        </authorList>
    </citation>
    <scope>NUCLEOTIDE SEQUENCE [LARGE SCALE GENOMIC DNA]</scope>
    <source>
        <strain evidence="1 2">7K502</strain>
    </source>
</reference>
<proteinExistence type="predicted"/>
<comment type="caution">
    <text evidence="1">The sequence shown here is derived from an EMBL/GenBank/DDBJ whole genome shotgun (WGS) entry which is preliminary data.</text>
</comment>
<gene>
    <name evidence="1" type="ORF">E1288_28885</name>
</gene>
<dbReference type="AlphaFoldDB" id="A0A4R4YDH9"/>
<organism evidence="1 2">
    <name type="scientific">Saccharopolyspora elongata</name>
    <dbReference type="NCBI Taxonomy" id="2530387"/>
    <lineage>
        <taxon>Bacteria</taxon>
        <taxon>Bacillati</taxon>
        <taxon>Actinomycetota</taxon>
        <taxon>Actinomycetes</taxon>
        <taxon>Pseudonocardiales</taxon>
        <taxon>Pseudonocardiaceae</taxon>
        <taxon>Saccharopolyspora</taxon>
    </lineage>
</organism>
<name>A0A4R4YDH9_9PSEU</name>